<proteinExistence type="predicted"/>
<reference evidence="2 3" key="1">
    <citation type="journal article" date="2012" name="Front. Microbiol.">
        <title>Draft Genome Sequence of the Virulent Strain 01-B526 of the Fish Pathogen Aeromonas salmonicida.</title>
        <authorList>
            <person name="Charette S.J."/>
            <person name="Brochu F."/>
            <person name="Boyle B."/>
            <person name="Filion G."/>
            <person name="Tanaka K.H."/>
            <person name="Derome N."/>
        </authorList>
    </citation>
    <scope>NUCLEOTIDE SEQUENCE [LARGE SCALE GENOMIC DNA]</scope>
    <source>
        <strain evidence="2 3">01-B526</strain>
    </source>
</reference>
<dbReference type="Pfam" id="PF25164">
    <property type="entry name" value="CoiA_N"/>
    <property type="match status" value="1"/>
</dbReference>
<dbReference type="InterPro" id="IPR057253">
    <property type="entry name" value="CoiA-like_N"/>
</dbReference>
<comment type="caution">
    <text evidence="2">The sequence shown here is derived from an EMBL/GenBank/DDBJ whole genome shotgun (WGS) entry which is preliminary data.</text>
</comment>
<dbReference type="RefSeq" id="WP_005314566.1">
    <property type="nucleotide sequence ID" value="NZ_AGVO01000038.1"/>
</dbReference>
<gene>
    <name evidence="2" type="ORF">IYQ_10252</name>
</gene>
<organism evidence="2 3">
    <name type="scientific">Aeromonas salmonicida subsp. salmonicida 01-B526</name>
    <dbReference type="NCBI Taxonomy" id="1076135"/>
    <lineage>
        <taxon>Bacteria</taxon>
        <taxon>Pseudomonadati</taxon>
        <taxon>Pseudomonadota</taxon>
        <taxon>Gammaproteobacteria</taxon>
        <taxon>Aeromonadales</taxon>
        <taxon>Aeromonadaceae</taxon>
        <taxon>Aeromonas</taxon>
    </lineage>
</organism>
<dbReference type="EMBL" id="AGVO01000038">
    <property type="protein sequence ID" value="EHI52602.1"/>
    <property type="molecule type" value="Genomic_DNA"/>
</dbReference>
<evidence type="ECO:0000313" key="3">
    <source>
        <dbReference type="Proteomes" id="UP000006428"/>
    </source>
</evidence>
<evidence type="ECO:0000259" key="1">
    <source>
        <dbReference type="Pfam" id="PF25164"/>
    </source>
</evidence>
<protein>
    <recommendedName>
        <fullName evidence="1">Competence protein CoiA-like N-terminal domain-containing protein</fullName>
    </recommendedName>
</protein>
<name>A0ABN0E0R6_AERSS</name>
<accession>A0ABN0E0R6</accession>
<sequence length="352" mass="40498">MAKYKFALNSKDETISASDIANKPVDDVYHCLGCGNELTAKVNGQVKRPHFAHKVQIECSGETYLHNLGKQTFYQTYLKCLEHNEPFNITLILSKVCKKFRPLILTGCGIGSTKKIFDLTDYFHEVKMEKRDGQFVPDLMLYSTRNPADKIYIEIAVTHFLSEDKERSGNRIIEIPLENELDVEKISRAHLTPKDAMFIGFNQSTTAITDHECSCAQRKFYGFFVFSSGKAILLHRTLASLYYYIDQNRDTIIYSNILYDRTSNDSEIYGVRREELFSSSENNGSIFIEQVKLSAERGVKIRNCFLCRYRGENWDYDGKNPIFCKGKKIKCTSNEAATCDWYKLDVTPKTRL</sequence>
<feature type="domain" description="Competence protein CoiA-like N-terminal" evidence="1">
    <location>
        <begin position="26"/>
        <end position="60"/>
    </location>
</feature>
<dbReference type="Proteomes" id="UP000006428">
    <property type="component" value="Unassembled WGS sequence"/>
</dbReference>
<keyword evidence="3" id="KW-1185">Reference proteome</keyword>
<evidence type="ECO:0000313" key="2">
    <source>
        <dbReference type="EMBL" id="EHI52602.1"/>
    </source>
</evidence>